<reference evidence="2" key="1">
    <citation type="journal article" date="2020" name="Stud. Mycol.">
        <title>101 Dothideomycetes genomes: a test case for predicting lifestyles and emergence of pathogens.</title>
        <authorList>
            <person name="Haridas S."/>
            <person name="Albert R."/>
            <person name="Binder M."/>
            <person name="Bloem J."/>
            <person name="Labutti K."/>
            <person name="Salamov A."/>
            <person name="Andreopoulos B."/>
            <person name="Baker S."/>
            <person name="Barry K."/>
            <person name="Bills G."/>
            <person name="Bluhm B."/>
            <person name="Cannon C."/>
            <person name="Castanera R."/>
            <person name="Culley D."/>
            <person name="Daum C."/>
            <person name="Ezra D."/>
            <person name="Gonzalez J."/>
            <person name="Henrissat B."/>
            <person name="Kuo A."/>
            <person name="Liang C."/>
            <person name="Lipzen A."/>
            <person name="Lutzoni F."/>
            <person name="Magnuson J."/>
            <person name="Mondo S."/>
            <person name="Nolan M."/>
            <person name="Ohm R."/>
            <person name="Pangilinan J."/>
            <person name="Park H.-J."/>
            <person name="Ramirez L."/>
            <person name="Alfaro M."/>
            <person name="Sun H."/>
            <person name="Tritt A."/>
            <person name="Yoshinaga Y."/>
            <person name="Zwiers L.-H."/>
            <person name="Turgeon B."/>
            <person name="Goodwin S."/>
            <person name="Spatafora J."/>
            <person name="Crous P."/>
            <person name="Grigoriev I."/>
        </authorList>
    </citation>
    <scope>NUCLEOTIDE SEQUENCE</scope>
    <source>
        <strain evidence="2">CBS 122368</strain>
    </source>
</reference>
<dbReference type="EMBL" id="ML987189">
    <property type="protein sequence ID" value="KAF2256471.1"/>
    <property type="molecule type" value="Genomic_DNA"/>
</dbReference>
<dbReference type="AlphaFoldDB" id="A0A6A6J251"/>
<accession>A0A6A6J251</accession>
<dbReference type="GeneID" id="54585836"/>
<feature type="region of interest" description="Disordered" evidence="1">
    <location>
        <begin position="63"/>
        <end position="94"/>
    </location>
</feature>
<name>A0A6A6J251_9PLEO</name>
<keyword evidence="3" id="KW-1185">Reference proteome</keyword>
<feature type="region of interest" description="Disordered" evidence="1">
    <location>
        <begin position="1"/>
        <end position="23"/>
    </location>
</feature>
<sequence>MASYAVSRLLDRDEDKHHRTASRHLSRGYALHIPKKRLETPRHYPTPDDELAAKLADAMWLDSEEGPGSKTATKACRSQGVDSDAAYERSGTSDTCAAAMESQQVPAASVDLESHSDTHQRLAAIPPHEPTIFHTSPPFDPKAFFKPSRGAGSPSKISSLAYFPSQPAPSLHTFDPHPLTGSDIDIDSDYYNGSDDTTAWLQRRMEEQADPFYRHHHRGLWNENAQSLGEPEWTQEMEALAEYGRPGRKVLDNGVGA</sequence>
<evidence type="ECO:0000313" key="3">
    <source>
        <dbReference type="Proteomes" id="UP000800094"/>
    </source>
</evidence>
<gene>
    <name evidence="2" type="ORF">BU26DRAFT_557919</name>
</gene>
<evidence type="ECO:0000313" key="2">
    <source>
        <dbReference type="EMBL" id="KAF2256471.1"/>
    </source>
</evidence>
<proteinExistence type="predicted"/>
<dbReference type="RefSeq" id="XP_033691475.1">
    <property type="nucleotide sequence ID" value="XM_033832506.1"/>
</dbReference>
<organism evidence="2 3">
    <name type="scientific">Trematosphaeria pertusa</name>
    <dbReference type="NCBI Taxonomy" id="390896"/>
    <lineage>
        <taxon>Eukaryota</taxon>
        <taxon>Fungi</taxon>
        <taxon>Dikarya</taxon>
        <taxon>Ascomycota</taxon>
        <taxon>Pezizomycotina</taxon>
        <taxon>Dothideomycetes</taxon>
        <taxon>Pleosporomycetidae</taxon>
        <taxon>Pleosporales</taxon>
        <taxon>Massarineae</taxon>
        <taxon>Trematosphaeriaceae</taxon>
        <taxon>Trematosphaeria</taxon>
    </lineage>
</organism>
<evidence type="ECO:0000256" key="1">
    <source>
        <dbReference type="SAM" id="MobiDB-lite"/>
    </source>
</evidence>
<dbReference type="Proteomes" id="UP000800094">
    <property type="component" value="Unassembled WGS sequence"/>
</dbReference>
<protein>
    <submittedName>
        <fullName evidence="2">Uncharacterized protein</fullName>
    </submittedName>
</protein>